<evidence type="ECO:0000313" key="3">
    <source>
        <dbReference type="Proteomes" id="UP000694892"/>
    </source>
</evidence>
<protein>
    <recommendedName>
        <fullName evidence="4">Ubiquitin-like protease family profile domain-containing protein</fullName>
    </recommendedName>
</protein>
<proteinExistence type="predicted"/>
<evidence type="ECO:0000256" key="1">
    <source>
        <dbReference type="SAM" id="MobiDB-lite"/>
    </source>
</evidence>
<reference evidence="3" key="1">
    <citation type="journal article" date="2016" name="Nature">
        <title>Genome evolution in the allotetraploid frog Xenopus laevis.</title>
        <authorList>
            <person name="Session A.M."/>
            <person name="Uno Y."/>
            <person name="Kwon T."/>
            <person name="Chapman J.A."/>
            <person name="Toyoda A."/>
            <person name="Takahashi S."/>
            <person name="Fukui A."/>
            <person name="Hikosaka A."/>
            <person name="Suzuki A."/>
            <person name="Kondo M."/>
            <person name="van Heeringen S.J."/>
            <person name="Quigley I."/>
            <person name="Heinz S."/>
            <person name="Ogino H."/>
            <person name="Ochi H."/>
            <person name="Hellsten U."/>
            <person name="Lyons J.B."/>
            <person name="Simakov O."/>
            <person name="Putnam N."/>
            <person name="Stites J."/>
            <person name="Kuroki Y."/>
            <person name="Tanaka T."/>
            <person name="Michiue T."/>
            <person name="Watanabe M."/>
            <person name="Bogdanovic O."/>
            <person name="Lister R."/>
            <person name="Georgiou G."/>
            <person name="Paranjpe S.S."/>
            <person name="van Kruijsbergen I."/>
            <person name="Shu S."/>
            <person name="Carlson J."/>
            <person name="Kinoshita T."/>
            <person name="Ohta Y."/>
            <person name="Mawaribuchi S."/>
            <person name="Jenkins J."/>
            <person name="Grimwood J."/>
            <person name="Schmutz J."/>
            <person name="Mitros T."/>
            <person name="Mozaffari S.V."/>
            <person name="Suzuki Y."/>
            <person name="Haramoto Y."/>
            <person name="Yamamoto T.S."/>
            <person name="Takagi C."/>
            <person name="Heald R."/>
            <person name="Miller K."/>
            <person name="Haudenschild C."/>
            <person name="Kitzman J."/>
            <person name="Nakayama T."/>
            <person name="Izutsu Y."/>
            <person name="Robert J."/>
            <person name="Fortriede J."/>
            <person name="Burns K."/>
            <person name="Lotay V."/>
            <person name="Karimi K."/>
            <person name="Yasuoka Y."/>
            <person name="Dichmann D.S."/>
            <person name="Flajnik M.F."/>
            <person name="Houston D.W."/>
            <person name="Shendure J."/>
            <person name="DuPasquier L."/>
            <person name="Vize P.D."/>
            <person name="Zorn A.M."/>
            <person name="Ito M."/>
            <person name="Marcotte E.M."/>
            <person name="Wallingford J.B."/>
            <person name="Ito Y."/>
            <person name="Asashima M."/>
            <person name="Ueno N."/>
            <person name="Matsuda Y."/>
            <person name="Veenstra G.J."/>
            <person name="Fujiyama A."/>
            <person name="Harland R.M."/>
            <person name="Taira M."/>
            <person name="Rokhsar D.S."/>
        </authorList>
    </citation>
    <scope>NUCLEOTIDE SEQUENCE [LARGE SCALE GENOMIC DNA]</scope>
    <source>
        <strain evidence="3">J</strain>
    </source>
</reference>
<dbReference type="PANTHER" id="PTHR34718">
    <property type="entry name" value="PHD-TYPE DOMAIN-CONTAINING PROTEIN"/>
    <property type="match status" value="1"/>
</dbReference>
<dbReference type="EMBL" id="CM004468">
    <property type="protein sequence ID" value="OCT94171.1"/>
    <property type="molecule type" value="Genomic_DNA"/>
</dbReference>
<sequence length="260" mass="30052">MDKITGNIPKDDSKNQQPPKRKRKISFQSEIANKTPKLEPDEVKQNTKSSQQENNLNTDPCGPLNSHAEDKNEVHEEFWIPELHLTVSHKEMLLTPGRGLTRVFVDAAQTLLKKQFNAKGLQSVVKEQFIPVSGPSVQFHVDYKRAHVFLSCYRKDHVEIVDSWKYFPSEEPLKHIRRIYKKVVSRPLKTLKFAHADRQVDGSRNCVIYSIANAYEILSNGNVCCKYDHGKMREHLFKCLENGEITEFPKIPQDITENRE</sequence>
<gene>
    <name evidence="2" type="ORF">XELAEV_18011837mg</name>
</gene>
<feature type="compositionally biased region" description="Basic and acidic residues" evidence="1">
    <location>
        <begin position="1"/>
        <end position="14"/>
    </location>
</feature>
<organism evidence="2 3">
    <name type="scientific">Xenopus laevis</name>
    <name type="common">African clawed frog</name>
    <dbReference type="NCBI Taxonomy" id="8355"/>
    <lineage>
        <taxon>Eukaryota</taxon>
        <taxon>Metazoa</taxon>
        <taxon>Chordata</taxon>
        <taxon>Craniata</taxon>
        <taxon>Vertebrata</taxon>
        <taxon>Euteleostomi</taxon>
        <taxon>Amphibia</taxon>
        <taxon>Batrachia</taxon>
        <taxon>Anura</taxon>
        <taxon>Pipoidea</taxon>
        <taxon>Pipidae</taxon>
        <taxon>Xenopodinae</taxon>
        <taxon>Xenopus</taxon>
        <taxon>Xenopus</taxon>
    </lineage>
</organism>
<dbReference type="PANTHER" id="PTHR34718:SF2">
    <property type="entry name" value="PHD-TYPE DOMAIN-CONTAINING PROTEIN"/>
    <property type="match status" value="1"/>
</dbReference>
<name>A0A974HY62_XENLA</name>
<dbReference type="Proteomes" id="UP000694892">
    <property type="component" value="Chromosome 2L"/>
</dbReference>
<feature type="region of interest" description="Disordered" evidence="1">
    <location>
        <begin position="1"/>
        <end position="68"/>
    </location>
</feature>
<feature type="compositionally biased region" description="Basic and acidic residues" evidence="1">
    <location>
        <begin position="36"/>
        <end position="45"/>
    </location>
</feature>
<evidence type="ECO:0000313" key="2">
    <source>
        <dbReference type="EMBL" id="OCT94171.1"/>
    </source>
</evidence>
<accession>A0A974HY62</accession>
<evidence type="ECO:0008006" key="4">
    <source>
        <dbReference type="Google" id="ProtNLM"/>
    </source>
</evidence>
<dbReference type="AlphaFoldDB" id="A0A974HY62"/>
<feature type="compositionally biased region" description="Polar residues" evidence="1">
    <location>
        <begin position="46"/>
        <end position="58"/>
    </location>
</feature>